<dbReference type="PROSITE" id="PS51078">
    <property type="entry name" value="ICLR_ED"/>
    <property type="match status" value="1"/>
</dbReference>
<dbReference type="InterPro" id="IPR036388">
    <property type="entry name" value="WH-like_DNA-bd_sf"/>
</dbReference>
<evidence type="ECO:0000256" key="2">
    <source>
        <dbReference type="ARBA" id="ARBA00023125"/>
    </source>
</evidence>
<dbReference type="GO" id="GO:0045892">
    <property type="term" value="P:negative regulation of DNA-templated transcription"/>
    <property type="evidence" value="ECO:0007669"/>
    <property type="project" value="TreeGrafter"/>
</dbReference>
<keyword evidence="1" id="KW-0805">Transcription regulation</keyword>
<dbReference type="SUPFAM" id="SSF55781">
    <property type="entry name" value="GAF domain-like"/>
    <property type="match status" value="1"/>
</dbReference>
<dbReference type="InterPro" id="IPR029016">
    <property type="entry name" value="GAF-like_dom_sf"/>
</dbReference>
<dbReference type="CDD" id="cd00090">
    <property type="entry name" value="HTH_ARSR"/>
    <property type="match status" value="1"/>
</dbReference>
<dbReference type="InterPro" id="IPR011991">
    <property type="entry name" value="ArsR-like_HTH"/>
</dbReference>
<evidence type="ECO:0000313" key="6">
    <source>
        <dbReference type="EMBL" id="RQG99166.1"/>
    </source>
</evidence>
<keyword evidence="7" id="KW-1185">Reference proteome</keyword>
<proteinExistence type="predicted"/>
<dbReference type="AlphaFoldDB" id="A0A3N6MW54"/>
<keyword evidence="3" id="KW-0804">Transcription</keyword>
<dbReference type="GO" id="GO:0003677">
    <property type="term" value="F:DNA binding"/>
    <property type="evidence" value="ECO:0007669"/>
    <property type="project" value="UniProtKB-KW"/>
</dbReference>
<evidence type="ECO:0000256" key="3">
    <source>
        <dbReference type="ARBA" id="ARBA00023163"/>
    </source>
</evidence>
<dbReference type="SUPFAM" id="SSF46785">
    <property type="entry name" value="Winged helix' DNA-binding domain"/>
    <property type="match status" value="1"/>
</dbReference>
<dbReference type="Gene3D" id="3.30.450.40">
    <property type="match status" value="1"/>
</dbReference>
<gene>
    <name evidence="6" type="ORF">EA472_14940</name>
</gene>
<dbReference type="SMART" id="SM00346">
    <property type="entry name" value="HTH_ICLR"/>
    <property type="match status" value="1"/>
</dbReference>
<reference evidence="6 7" key="1">
    <citation type="submission" date="2018-10" db="EMBL/GenBank/DDBJ databases">
        <title>Natrarchaeobius chitinivorans gen. nov., sp. nov., and Natrarchaeobius haloalkaliphilus sp. nov., alkaliphilic, chitin-utilizing haloarchaea from hypersaline alkaline lakes.</title>
        <authorList>
            <person name="Sorokin D.Y."/>
            <person name="Elcheninov A.G."/>
            <person name="Kostrikina N.A."/>
            <person name="Bale N.J."/>
            <person name="Sinninghe Damste J.S."/>
            <person name="Khijniak T.V."/>
            <person name="Kublanov I.V."/>
            <person name="Toshchakov S.V."/>
        </authorList>
    </citation>
    <scope>NUCLEOTIDE SEQUENCE [LARGE SCALE GENOMIC DNA]</scope>
    <source>
        <strain evidence="6 7">AArcht7</strain>
    </source>
</reference>
<dbReference type="PANTHER" id="PTHR30136:SF35">
    <property type="entry name" value="HTH-TYPE TRANSCRIPTIONAL REGULATOR RV1719"/>
    <property type="match status" value="1"/>
</dbReference>
<dbReference type="Gene3D" id="1.10.10.10">
    <property type="entry name" value="Winged helix-like DNA-binding domain superfamily/Winged helix DNA-binding domain"/>
    <property type="match status" value="1"/>
</dbReference>
<evidence type="ECO:0000259" key="5">
    <source>
        <dbReference type="PROSITE" id="PS51078"/>
    </source>
</evidence>
<dbReference type="PROSITE" id="PS51077">
    <property type="entry name" value="HTH_ICLR"/>
    <property type="match status" value="1"/>
</dbReference>
<organism evidence="6 7">
    <name type="scientific">Natrarchaeobius chitinivorans</name>
    <dbReference type="NCBI Taxonomy" id="1679083"/>
    <lineage>
        <taxon>Archaea</taxon>
        <taxon>Methanobacteriati</taxon>
        <taxon>Methanobacteriota</taxon>
        <taxon>Stenosarchaea group</taxon>
        <taxon>Halobacteria</taxon>
        <taxon>Halobacteriales</taxon>
        <taxon>Natrialbaceae</taxon>
        <taxon>Natrarchaeobius</taxon>
    </lineage>
</organism>
<comment type="caution">
    <text evidence="6">The sequence shown here is derived from an EMBL/GenBank/DDBJ whole genome shotgun (WGS) entry which is preliminary data.</text>
</comment>
<sequence length="256" mass="27930">MTETANHPVTTSQKTIRILETIFRKNGGTLTELASELGMNKSTTHNHLSTLVDEELVVRDGAEYRLGLRLLELGGYARNQHTLYQQALPEIERLADQTGEIANLVVEEHGHAVYLACEAGAQAVNIEVYPGLRRPLQVTAAGKAILASLPAERIDEIIDRHGLPAKTSNSITTRDELTECLAEVRDRGIAFDDGEHIDGLRCVGAPIHDDDGDILGAVSVSGPASRMTDDRFYDEFPSIVNSTLNVIELNINQNAP</sequence>
<dbReference type="InterPro" id="IPR005471">
    <property type="entry name" value="Tscrpt_reg_IclR_N"/>
</dbReference>
<accession>A0A3N6MW54</accession>
<dbReference type="OrthoDB" id="14763at2157"/>
<evidence type="ECO:0000313" key="7">
    <source>
        <dbReference type="Proteomes" id="UP000281431"/>
    </source>
</evidence>
<dbReference type="EMBL" id="REFZ01000010">
    <property type="protein sequence ID" value="RQG99166.1"/>
    <property type="molecule type" value="Genomic_DNA"/>
</dbReference>
<dbReference type="InterPro" id="IPR036390">
    <property type="entry name" value="WH_DNA-bd_sf"/>
</dbReference>
<evidence type="ECO:0000256" key="1">
    <source>
        <dbReference type="ARBA" id="ARBA00023015"/>
    </source>
</evidence>
<feature type="domain" description="IclR-ED" evidence="5">
    <location>
        <begin position="69"/>
        <end position="253"/>
    </location>
</feature>
<feature type="domain" description="HTH iclR-type" evidence="4">
    <location>
        <begin position="9"/>
        <end position="68"/>
    </location>
</feature>
<dbReference type="InterPro" id="IPR014757">
    <property type="entry name" value="Tscrpt_reg_IclR_C"/>
</dbReference>
<protein>
    <submittedName>
        <fullName evidence="6">IclR family transcriptional regulator</fullName>
    </submittedName>
</protein>
<keyword evidence="2" id="KW-0238">DNA-binding</keyword>
<dbReference type="InterPro" id="IPR050707">
    <property type="entry name" value="HTH_MetabolicPath_Reg"/>
</dbReference>
<dbReference type="GO" id="GO:0003700">
    <property type="term" value="F:DNA-binding transcription factor activity"/>
    <property type="evidence" value="ECO:0007669"/>
    <property type="project" value="TreeGrafter"/>
</dbReference>
<dbReference type="PANTHER" id="PTHR30136">
    <property type="entry name" value="HELIX-TURN-HELIX TRANSCRIPTIONAL REGULATOR, ICLR FAMILY"/>
    <property type="match status" value="1"/>
</dbReference>
<dbReference type="Proteomes" id="UP000281431">
    <property type="component" value="Unassembled WGS sequence"/>
</dbReference>
<name>A0A3N6MW54_NATCH</name>
<dbReference type="Pfam" id="PF01614">
    <property type="entry name" value="IclR_C"/>
    <property type="match status" value="1"/>
</dbReference>
<dbReference type="Pfam" id="PF09339">
    <property type="entry name" value="HTH_IclR"/>
    <property type="match status" value="1"/>
</dbReference>
<evidence type="ECO:0000259" key="4">
    <source>
        <dbReference type="PROSITE" id="PS51077"/>
    </source>
</evidence>